<dbReference type="RefSeq" id="XP_001586120.1">
    <property type="nucleotide sequence ID" value="XM_001586070.1"/>
</dbReference>
<reference evidence="2" key="1">
    <citation type="journal article" date="2011" name="PLoS Genet.">
        <title>Genomic analysis of the necrotrophic fungal pathogens Sclerotinia sclerotiorum and Botrytis cinerea.</title>
        <authorList>
            <person name="Amselem J."/>
            <person name="Cuomo C.A."/>
            <person name="van Kan J.A."/>
            <person name="Viaud M."/>
            <person name="Benito E.P."/>
            <person name="Couloux A."/>
            <person name="Coutinho P.M."/>
            <person name="de Vries R.P."/>
            <person name="Dyer P.S."/>
            <person name="Fillinger S."/>
            <person name="Fournier E."/>
            <person name="Gout L."/>
            <person name="Hahn M."/>
            <person name="Kohn L."/>
            <person name="Lapalu N."/>
            <person name="Plummer K.M."/>
            <person name="Pradier J.M."/>
            <person name="Quevillon E."/>
            <person name="Sharon A."/>
            <person name="Simon A."/>
            <person name="ten Have A."/>
            <person name="Tudzynski B."/>
            <person name="Tudzynski P."/>
            <person name="Wincker P."/>
            <person name="Andrew M."/>
            <person name="Anthouard V."/>
            <person name="Beever R.E."/>
            <person name="Beffa R."/>
            <person name="Benoit I."/>
            <person name="Bouzid O."/>
            <person name="Brault B."/>
            <person name="Chen Z."/>
            <person name="Choquer M."/>
            <person name="Collemare J."/>
            <person name="Cotton P."/>
            <person name="Danchin E.G."/>
            <person name="Da Silva C."/>
            <person name="Gautier A."/>
            <person name="Giraud C."/>
            <person name="Giraud T."/>
            <person name="Gonzalez C."/>
            <person name="Grossetete S."/>
            <person name="Guldener U."/>
            <person name="Henrissat B."/>
            <person name="Howlett B.J."/>
            <person name="Kodira C."/>
            <person name="Kretschmer M."/>
            <person name="Lappartient A."/>
            <person name="Leroch M."/>
            <person name="Levis C."/>
            <person name="Mauceli E."/>
            <person name="Neuveglise C."/>
            <person name="Oeser B."/>
            <person name="Pearson M."/>
            <person name="Poulain J."/>
            <person name="Poussereau N."/>
            <person name="Quesneville H."/>
            <person name="Rascle C."/>
            <person name="Schumacher J."/>
            <person name="Segurens B."/>
            <person name="Sexton A."/>
            <person name="Silva E."/>
            <person name="Sirven C."/>
            <person name="Soanes D.M."/>
            <person name="Talbot N.J."/>
            <person name="Templeton M."/>
            <person name="Yandava C."/>
            <person name="Yarden O."/>
            <person name="Zeng Q."/>
            <person name="Rollins J.A."/>
            <person name="Lebrun M.H."/>
            <person name="Dickman M."/>
        </authorList>
    </citation>
    <scope>NUCLEOTIDE SEQUENCE [LARGE SCALE GENOMIC DNA]</scope>
    <source>
        <strain evidence="2">ATCC 18683 / 1980 / Ss-1</strain>
    </source>
</reference>
<sequence length="42" mass="4695">MAEVLECNASDYEDGYVYVWVGGDKLKKGKKDKLKKGQGKES</sequence>
<proteinExistence type="predicted"/>
<dbReference type="GeneID" id="5482277"/>
<keyword evidence="2" id="KW-1185">Reference proteome</keyword>
<protein>
    <submittedName>
        <fullName evidence="1">Uncharacterized protein</fullName>
    </submittedName>
</protein>
<evidence type="ECO:0000313" key="2">
    <source>
        <dbReference type="Proteomes" id="UP000001312"/>
    </source>
</evidence>
<dbReference type="EMBL" id="CH476642">
    <property type="protein sequence ID" value="EDN97841.1"/>
    <property type="molecule type" value="Genomic_DNA"/>
</dbReference>
<name>A7F520_SCLS1</name>
<dbReference type="AlphaFoldDB" id="A7F520"/>
<dbReference type="KEGG" id="ssl:SS1G_12695"/>
<organism evidence="1 2">
    <name type="scientific">Sclerotinia sclerotiorum (strain ATCC 18683 / 1980 / Ss-1)</name>
    <name type="common">White mold</name>
    <name type="synonym">Whetzelinia sclerotiorum</name>
    <dbReference type="NCBI Taxonomy" id="665079"/>
    <lineage>
        <taxon>Eukaryota</taxon>
        <taxon>Fungi</taxon>
        <taxon>Dikarya</taxon>
        <taxon>Ascomycota</taxon>
        <taxon>Pezizomycotina</taxon>
        <taxon>Leotiomycetes</taxon>
        <taxon>Helotiales</taxon>
        <taxon>Sclerotiniaceae</taxon>
        <taxon>Sclerotinia</taxon>
    </lineage>
</organism>
<accession>A7F520</accession>
<gene>
    <name evidence="1" type="ORF">SS1G_12695</name>
</gene>
<evidence type="ECO:0000313" key="1">
    <source>
        <dbReference type="EMBL" id="EDN97841.1"/>
    </source>
</evidence>
<dbReference type="Proteomes" id="UP000001312">
    <property type="component" value="Unassembled WGS sequence"/>
</dbReference>
<dbReference type="InParanoid" id="A7F520"/>